<evidence type="ECO:0000259" key="13">
    <source>
        <dbReference type="Pfam" id="PF08263"/>
    </source>
</evidence>
<accession>A0A5J9UM43</accession>
<dbReference type="Gene3D" id="3.80.10.10">
    <property type="entry name" value="Ribonuclease Inhibitor"/>
    <property type="match status" value="2"/>
</dbReference>
<keyword evidence="8 11" id="KW-1133">Transmembrane helix</keyword>
<feature type="chain" id="PRO_5023839829" description="Leucine-rich repeat-containing N-terminal plant-type domain-containing protein" evidence="12">
    <location>
        <begin position="23"/>
        <end position="635"/>
    </location>
</feature>
<feature type="non-terminal residue" evidence="14">
    <location>
        <position position="1"/>
    </location>
</feature>
<name>A0A5J9UM43_9POAL</name>
<dbReference type="GO" id="GO:0016020">
    <property type="term" value="C:membrane"/>
    <property type="evidence" value="ECO:0007669"/>
    <property type="project" value="UniProtKB-SubCell"/>
</dbReference>
<evidence type="ECO:0000256" key="12">
    <source>
        <dbReference type="SAM" id="SignalP"/>
    </source>
</evidence>
<comment type="subcellular location">
    <subcellularLocation>
        <location evidence="1">Membrane</location>
        <topology evidence="1">Single-pass type I membrane protein</topology>
    </subcellularLocation>
</comment>
<evidence type="ECO:0000256" key="3">
    <source>
        <dbReference type="ARBA" id="ARBA00022614"/>
    </source>
</evidence>
<evidence type="ECO:0000256" key="7">
    <source>
        <dbReference type="ARBA" id="ARBA00022737"/>
    </source>
</evidence>
<evidence type="ECO:0000313" key="14">
    <source>
        <dbReference type="EMBL" id="TVU24869.1"/>
    </source>
</evidence>
<dbReference type="Pfam" id="PF08263">
    <property type="entry name" value="LRRNT_2"/>
    <property type="match status" value="1"/>
</dbReference>
<dbReference type="EMBL" id="RWGY01000013">
    <property type="protein sequence ID" value="TVU24869.1"/>
    <property type="molecule type" value="Genomic_DNA"/>
</dbReference>
<dbReference type="GO" id="GO:0009742">
    <property type="term" value="P:brassinosteroid mediated signaling pathway"/>
    <property type="evidence" value="ECO:0007669"/>
    <property type="project" value="UniProtKB-KW"/>
</dbReference>
<comment type="caution">
    <text evidence="14">The sequence shown here is derived from an EMBL/GenBank/DDBJ whole genome shotgun (WGS) entry which is preliminary data.</text>
</comment>
<dbReference type="PANTHER" id="PTHR48063">
    <property type="entry name" value="LRR RECEPTOR-LIKE KINASE"/>
    <property type="match status" value="1"/>
</dbReference>
<evidence type="ECO:0000313" key="15">
    <source>
        <dbReference type="Proteomes" id="UP000324897"/>
    </source>
</evidence>
<evidence type="ECO:0000256" key="6">
    <source>
        <dbReference type="ARBA" id="ARBA00022729"/>
    </source>
</evidence>
<keyword evidence="10" id="KW-0325">Glycoprotein</keyword>
<dbReference type="OrthoDB" id="621599at2759"/>
<proteinExistence type="inferred from homology"/>
<dbReference type="InterPro" id="IPR001611">
    <property type="entry name" value="Leu-rich_rpt"/>
</dbReference>
<feature type="transmembrane region" description="Helical" evidence="11">
    <location>
        <begin position="575"/>
        <end position="598"/>
    </location>
</feature>
<dbReference type="Pfam" id="PF00560">
    <property type="entry name" value="LRR_1"/>
    <property type="match status" value="5"/>
</dbReference>
<dbReference type="FunFam" id="3.80.10.10:FF:000111">
    <property type="entry name" value="LRR receptor-like serine/threonine-protein kinase ERECTA"/>
    <property type="match status" value="1"/>
</dbReference>
<protein>
    <recommendedName>
        <fullName evidence="13">Leucine-rich repeat-containing N-terminal plant-type domain-containing protein</fullName>
    </recommendedName>
</protein>
<reference evidence="14 15" key="1">
    <citation type="journal article" date="2019" name="Sci. Rep.">
        <title>A high-quality genome of Eragrostis curvula grass provides insights into Poaceae evolution and supports new strategies to enhance forage quality.</title>
        <authorList>
            <person name="Carballo J."/>
            <person name="Santos B.A.C.M."/>
            <person name="Zappacosta D."/>
            <person name="Garbus I."/>
            <person name="Selva J.P."/>
            <person name="Gallo C.A."/>
            <person name="Diaz A."/>
            <person name="Albertini E."/>
            <person name="Caccamo M."/>
            <person name="Echenique V."/>
        </authorList>
    </citation>
    <scope>NUCLEOTIDE SEQUENCE [LARGE SCALE GENOMIC DNA]</scope>
    <source>
        <strain evidence="15">cv. Victoria</strain>
        <tissue evidence="14">Leaf</tissue>
    </source>
</reference>
<dbReference type="AlphaFoldDB" id="A0A5J9UM43"/>
<evidence type="ECO:0000256" key="5">
    <source>
        <dbReference type="ARBA" id="ARBA00022692"/>
    </source>
</evidence>
<dbReference type="SUPFAM" id="SSF52058">
    <property type="entry name" value="L domain-like"/>
    <property type="match status" value="2"/>
</dbReference>
<keyword evidence="9 11" id="KW-0472">Membrane</keyword>
<gene>
    <name evidence="14" type="ORF">EJB05_27331</name>
</gene>
<evidence type="ECO:0000256" key="2">
    <source>
        <dbReference type="ARBA" id="ARBA00009592"/>
    </source>
</evidence>
<keyword evidence="4" id="KW-1070">Brassinosteroid signaling pathway</keyword>
<evidence type="ECO:0000256" key="11">
    <source>
        <dbReference type="SAM" id="Phobius"/>
    </source>
</evidence>
<evidence type="ECO:0000256" key="4">
    <source>
        <dbReference type="ARBA" id="ARBA00022626"/>
    </source>
</evidence>
<feature type="signal peptide" evidence="12">
    <location>
        <begin position="1"/>
        <end position="22"/>
    </location>
</feature>
<sequence length="635" mass="71463">MRGPAARLLLIAACFFFPIAHARWHARPAAASCIPKERDALLDFKRGINDPEHRLSSWERTHDCCSWDGVSCSHRTGNVLKLDLSEVNPDYRDYALEGQISPSLLHLEHLEYLDLSWFNQTGSNNNNSLEFLGSMKNLRQLHLTGSLFFGGIPPQLANLSKLEYLDLSLTSFSGKVSPEIGNISTLQHLDLGNMQDIYSLDISWLTHLHSLEYLDMSFVNLSTVVDWIHAFNMIPSLKVLHLAYCGLHGTNQLLGHLNLISIVELDISFNYFHHPVASCWFWNVTTIQSLELSQTYLYGFFPPSLGRLTSLQSLGFADNANAAKMVVDLKYLCELEYLNLSRSLSQGNIKDLVDKLPHGTTTRKISGTGNCSSLYVIDLSNNYLTGYIPSVMSNGHRNEEEVDFYGEWSNRVAEFVLLVVIKCQMLKYGASFFGLVSIDLSENYLTGGIPDQITSLNGLLNLNLSWNQLTGSIPEKIGDMKSVESLDLSRNYLSGEIPQSLSELTYLSYVDLSYNNLTGRIPQGRQLDTLYTENPSMYDGNHGLRGPPLQRNCSSGNISVEKGNQTTSEKDSETIFFYFGLGSGFMVGLWVVFCILLFKKTWRILCYRLFDRAYDRVFVFVVVTRGRLARQATAD</sequence>
<dbReference type="InterPro" id="IPR032675">
    <property type="entry name" value="LRR_dom_sf"/>
</dbReference>
<keyword evidence="7" id="KW-0677">Repeat</keyword>
<evidence type="ECO:0000256" key="1">
    <source>
        <dbReference type="ARBA" id="ARBA00004479"/>
    </source>
</evidence>
<dbReference type="Proteomes" id="UP000324897">
    <property type="component" value="Chromosome 2"/>
</dbReference>
<dbReference type="InterPro" id="IPR013210">
    <property type="entry name" value="LRR_N_plant-typ"/>
</dbReference>
<comment type="similarity">
    <text evidence="2">Belongs to the RLP family.</text>
</comment>
<keyword evidence="5 11" id="KW-0812">Transmembrane</keyword>
<feature type="domain" description="Leucine-rich repeat-containing N-terminal plant-type" evidence="13">
    <location>
        <begin position="35"/>
        <end position="73"/>
    </location>
</feature>
<organism evidence="14 15">
    <name type="scientific">Eragrostis curvula</name>
    <name type="common">weeping love grass</name>
    <dbReference type="NCBI Taxonomy" id="38414"/>
    <lineage>
        <taxon>Eukaryota</taxon>
        <taxon>Viridiplantae</taxon>
        <taxon>Streptophyta</taxon>
        <taxon>Embryophyta</taxon>
        <taxon>Tracheophyta</taxon>
        <taxon>Spermatophyta</taxon>
        <taxon>Magnoliopsida</taxon>
        <taxon>Liliopsida</taxon>
        <taxon>Poales</taxon>
        <taxon>Poaceae</taxon>
        <taxon>PACMAD clade</taxon>
        <taxon>Chloridoideae</taxon>
        <taxon>Eragrostideae</taxon>
        <taxon>Eragrostidinae</taxon>
        <taxon>Eragrostis</taxon>
    </lineage>
</organism>
<dbReference type="InterPro" id="IPR046956">
    <property type="entry name" value="RLP23-like"/>
</dbReference>
<dbReference type="FunFam" id="3.80.10.10:FF:000649">
    <property type="entry name" value="Leucine Rich Repeat family protein"/>
    <property type="match status" value="1"/>
</dbReference>
<keyword evidence="3" id="KW-0433">Leucine-rich repeat</keyword>
<keyword evidence="15" id="KW-1185">Reference proteome</keyword>
<dbReference type="PANTHER" id="PTHR48063:SF55">
    <property type="entry name" value="LEUCINE-RICH REPEAT-CONTAINING N-TERMINAL PLANT-TYPE DOMAIN-CONTAINING PROTEIN"/>
    <property type="match status" value="1"/>
</dbReference>
<evidence type="ECO:0000256" key="9">
    <source>
        <dbReference type="ARBA" id="ARBA00023136"/>
    </source>
</evidence>
<evidence type="ECO:0000256" key="10">
    <source>
        <dbReference type="ARBA" id="ARBA00023180"/>
    </source>
</evidence>
<keyword evidence="6 12" id="KW-0732">Signal</keyword>
<evidence type="ECO:0000256" key="8">
    <source>
        <dbReference type="ARBA" id="ARBA00022989"/>
    </source>
</evidence>
<dbReference type="Gramene" id="TVU24869">
    <property type="protein sequence ID" value="TVU24869"/>
    <property type="gene ID" value="EJB05_27331"/>
</dbReference>